<sequence>MALGAVAALAVGAIPAQANEAVTYRSEMYVIRDPALAQNPDIVRVTLERDGNLDALGIQPSAAAGQAPSAAKPRIAAADPPYAVDSSRFPAGRKPADPYDYMNHANCLANAATAGQDAGWIKNRFSYCQIDLVWAVDLKCGPRGCQVIGAIGATSAVVGYGKIGSHPENATQRFADFRLVTTIVYTKGVFDQPNATMQATVRCAGEYRVGFGIPNDRACHPGKFETRKATIPQWRLDPNSYFDLLSDGYQPGAEFGEQLAQGVFKFEYEFTPKRDVDLKSVSPEGGLRFDSAFYLRDKQGSIFDRAVPGMAYRKSDAGVAGHAVHIDEARANPDATVPTKQGKRLLGGSSAPGDSLHRLTSARSEDSRARAERNRTVSTNFCKTVKMPPKPPEGGPFDCDEYAFASSYEGSARNEYDGAQYALDYTVRWVNSDQNQEAGRRLFGWQENDRILDLGRDQKLDPHDQERFYIPINP</sequence>
<reference evidence="4 5" key="1">
    <citation type="submission" date="2017-07" db="EMBL/GenBank/DDBJ databases">
        <title>Amycolatopsis alba DSM 44262 Genome sequencing and assembly.</title>
        <authorList>
            <person name="Kaur N."/>
            <person name="Mayilraj S."/>
        </authorList>
    </citation>
    <scope>NUCLEOTIDE SEQUENCE [LARGE SCALE GENOMIC DNA]</scope>
    <source>
        <strain evidence="4 5">DSM 44262</strain>
    </source>
</reference>
<evidence type="ECO:0000259" key="3">
    <source>
        <dbReference type="Pfam" id="PF14040"/>
    </source>
</evidence>
<evidence type="ECO:0000256" key="1">
    <source>
        <dbReference type="SAM" id="MobiDB-lite"/>
    </source>
</evidence>
<evidence type="ECO:0000313" key="4">
    <source>
        <dbReference type="EMBL" id="OXM43411.1"/>
    </source>
</evidence>
<dbReference type="EMBL" id="NMQU01000149">
    <property type="protein sequence ID" value="OXM43411.1"/>
    <property type="molecule type" value="Genomic_DNA"/>
</dbReference>
<gene>
    <name evidence="4" type="ORF">CFP75_38595</name>
</gene>
<dbReference type="Pfam" id="PF14040">
    <property type="entry name" value="DNase_NucA_NucB"/>
    <property type="match status" value="1"/>
</dbReference>
<dbReference type="AlphaFoldDB" id="A0A229RAD5"/>
<proteinExistence type="predicted"/>
<feature type="chain" id="PRO_5039126621" description="Deoxyribonuclease NucA/NucB domain-containing protein" evidence="2">
    <location>
        <begin position="19"/>
        <end position="474"/>
    </location>
</feature>
<comment type="caution">
    <text evidence="4">The sequence shown here is derived from an EMBL/GenBank/DDBJ whole genome shotgun (WGS) entry which is preliminary data.</text>
</comment>
<dbReference type="Proteomes" id="UP000215563">
    <property type="component" value="Unassembled WGS sequence"/>
</dbReference>
<keyword evidence="5" id="KW-1185">Reference proteome</keyword>
<feature type="compositionally biased region" description="Basic and acidic residues" evidence="1">
    <location>
        <begin position="363"/>
        <end position="375"/>
    </location>
</feature>
<dbReference type="RefSeq" id="WP_020634918.1">
    <property type="nucleotide sequence ID" value="NZ_KB913032.1"/>
</dbReference>
<protein>
    <recommendedName>
        <fullName evidence="3">Deoxyribonuclease NucA/NucB domain-containing protein</fullName>
    </recommendedName>
</protein>
<organism evidence="4 5">
    <name type="scientific">Amycolatopsis alba DSM 44262</name>
    <dbReference type="NCBI Taxonomy" id="1125972"/>
    <lineage>
        <taxon>Bacteria</taxon>
        <taxon>Bacillati</taxon>
        <taxon>Actinomycetota</taxon>
        <taxon>Actinomycetes</taxon>
        <taxon>Pseudonocardiales</taxon>
        <taxon>Pseudonocardiaceae</taxon>
        <taxon>Amycolatopsis</taxon>
    </lineage>
</organism>
<dbReference type="InterPro" id="IPR029476">
    <property type="entry name" value="DNase_NucA_NucB"/>
</dbReference>
<evidence type="ECO:0000256" key="2">
    <source>
        <dbReference type="SAM" id="SignalP"/>
    </source>
</evidence>
<feature type="signal peptide" evidence="2">
    <location>
        <begin position="1"/>
        <end position="18"/>
    </location>
</feature>
<feature type="region of interest" description="Disordered" evidence="1">
    <location>
        <begin position="332"/>
        <end position="375"/>
    </location>
</feature>
<keyword evidence="2" id="KW-0732">Signal</keyword>
<accession>A0A229RAD5</accession>
<evidence type="ECO:0000313" key="5">
    <source>
        <dbReference type="Proteomes" id="UP000215563"/>
    </source>
</evidence>
<feature type="domain" description="Deoxyribonuclease NucA/NucB" evidence="3">
    <location>
        <begin position="360"/>
        <end position="442"/>
    </location>
</feature>
<name>A0A229RAD5_AMYAL</name>